<protein>
    <submittedName>
        <fullName evidence="2">Uncharacterized protein</fullName>
    </submittedName>
</protein>
<accession>A0A178EPR1</accession>
<feature type="region of interest" description="Disordered" evidence="1">
    <location>
        <begin position="1"/>
        <end position="117"/>
    </location>
</feature>
<name>A0A178EPR1_TRIRU</name>
<organism evidence="2 3">
    <name type="scientific">Trichophyton rubrum</name>
    <name type="common">Athlete's foot fungus</name>
    <name type="synonym">Epidermophyton rubrum</name>
    <dbReference type="NCBI Taxonomy" id="5551"/>
    <lineage>
        <taxon>Eukaryota</taxon>
        <taxon>Fungi</taxon>
        <taxon>Dikarya</taxon>
        <taxon>Ascomycota</taxon>
        <taxon>Pezizomycotina</taxon>
        <taxon>Eurotiomycetes</taxon>
        <taxon>Eurotiomycetidae</taxon>
        <taxon>Onygenales</taxon>
        <taxon>Arthrodermataceae</taxon>
        <taxon>Trichophyton</taxon>
    </lineage>
</organism>
<evidence type="ECO:0000313" key="3">
    <source>
        <dbReference type="Proteomes" id="UP000243015"/>
    </source>
</evidence>
<dbReference type="AlphaFoldDB" id="A0A178EPR1"/>
<proteinExistence type="predicted"/>
<evidence type="ECO:0000313" key="2">
    <source>
        <dbReference type="EMBL" id="OAL61969.1"/>
    </source>
</evidence>
<gene>
    <name evidence="2" type="ORF">A7C99_6540</name>
</gene>
<dbReference type="EMBL" id="LHPM01000019">
    <property type="protein sequence ID" value="OAL61969.1"/>
    <property type="molecule type" value="Genomic_DNA"/>
</dbReference>
<sequence length="250" mass="27589">MSAASKTKQREKSREKRRGGASTSALEAREKRRKGGRESNQKRSKSTGRTGNTTAAAPVCPRPCVTLRNFETEEADGEDEEDDGVESQRPQTTVLAAGRGGSSALVGNEGKSRRPGRGAVEGFSRWLGVVEGDRSDMDSSRHLVNSRQRGCFFLWPWSFWPAASWARKTLKQQQQQQQQRTRDSPTVSQSYGAYWQSLEFLLTGEPGAVRSASHRLFRASCLPVCPWSSILSLARVAWLLRSGSGVTVAR</sequence>
<feature type="compositionally biased region" description="Acidic residues" evidence="1">
    <location>
        <begin position="72"/>
        <end position="85"/>
    </location>
</feature>
<comment type="caution">
    <text evidence="2">The sequence shown here is derived from an EMBL/GenBank/DDBJ whole genome shotgun (WGS) entry which is preliminary data.</text>
</comment>
<dbReference type="Proteomes" id="UP000243015">
    <property type="component" value="Unassembled WGS sequence"/>
</dbReference>
<reference evidence="2 3" key="1">
    <citation type="submission" date="2016-05" db="EMBL/GenBank/DDBJ databases">
        <title>Genome sequencing of Trichophyton rubrum CMCC(F)T1i isolated from hair.</title>
        <authorList>
            <person name="Zhan P."/>
            <person name="Tao Y."/>
            <person name="Liu W."/>
        </authorList>
    </citation>
    <scope>NUCLEOTIDE SEQUENCE [LARGE SCALE GENOMIC DNA]</scope>
    <source>
        <strain evidence="3">CMCC(F)T1i</strain>
    </source>
</reference>
<evidence type="ECO:0000256" key="1">
    <source>
        <dbReference type="SAM" id="MobiDB-lite"/>
    </source>
</evidence>